<reference evidence="7" key="1">
    <citation type="submission" date="2024-07" db="EMBL/GenBank/DDBJ databases">
        <title>Two chromosome-level genome assemblies of Korean endemic species Abeliophyllum distichum and Forsythia ovata (Oleaceae).</title>
        <authorList>
            <person name="Jang H."/>
        </authorList>
    </citation>
    <scope>NUCLEOTIDE SEQUENCE [LARGE SCALE GENOMIC DNA]</scope>
</reference>
<feature type="coiled-coil region" evidence="4">
    <location>
        <begin position="289"/>
        <end position="340"/>
    </location>
</feature>
<protein>
    <recommendedName>
        <fullName evidence="5">Ubiquitin-like protease family profile domain-containing protein</fullName>
    </recommendedName>
</protein>
<proteinExistence type="inferred from homology"/>
<evidence type="ECO:0000313" key="7">
    <source>
        <dbReference type="Proteomes" id="UP001604336"/>
    </source>
</evidence>
<dbReference type="AlphaFoldDB" id="A0ABD1NNL7"/>
<accession>A0ABD1NNL7</accession>
<dbReference type="PROSITE" id="PS50600">
    <property type="entry name" value="ULP_PROTEASE"/>
    <property type="match status" value="1"/>
</dbReference>
<keyword evidence="2" id="KW-0645">Protease</keyword>
<sequence length="782" mass="89176">MRDSRIKEKYFKKFDSISTEFVENVFKELPSDTVDKDMVDVGIIYLISSFLFATSYHKCVDDSIFGLVESGEMESFPWGKELYSLTLMSLKGSFSKRIMKLDTSKKNLEYRLNGFLLAFQVWIYETIPAIAAKKLCVKYKQSLPRILSWSSNVHLTSLQLNKRIFDLIKLEVNDVRITNTEKNAAYTEGLFVNCQSEGQNANEDDDFEHPGIHQSNLMITAPESLVGDDSSSKLKKKKIRRSESNEDILKCLAEIEVILQSNEEILKRLADIEAKVESNDIILKRLTDIESKIQSNEEIQNRLAELEMKVQSNIQIEKQIKELEEKNDAENVANDTMDLKKNLTDCPSFSLGIEFDMTGKSIEGPAEIDVEKSIDEDIINFNEEDWKIVDDVAAHSLAKKMHQNIVCASSSKTCEIDVNDDDVELKDEDWQKIDEIAAAVLAKHKLEETITDDEVTPDAPLKRQKKPATLLQSPWVNQYNSAVGTSTVGTSTVGTTKRVLKGTSAFKVGLFSPCRSDVEAFESWYKQGLVTKKKVKHFNEENITISPCFYFSDIAISSKMWWLELVTTNEALDDTKLLRYGPGIKINATTTDFAFDSQVRGLYDDFSKDPLVLVKQTSLLSYPIGLYMPCNTSWREVDHVLMPLRMYNSAHWILCHFDIKEMCLNIYNSYTKIVKGPVVFEAVRPFSVMIPYLLFHTGFFEGKNIPEQEALKPLVVKMVSKLPQQKNDGDCRIYVIKYAEYFINEMLKEMPKKFNIARTGSQTLGHSIVRVCQEEASGELRH</sequence>
<dbReference type="GO" id="GO:0008233">
    <property type="term" value="F:peptidase activity"/>
    <property type="evidence" value="ECO:0007669"/>
    <property type="project" value="UniProtKB-KW"/>
</dbReference>
<gene>
    <name evidence="6" type="ORF">Adt_49295</name>
</gene>
<dbReference type="SUPFAM" id="SSF54001">
    <property type="entry name" value="Cysteine proteinases"/>
    <property type="match status" value="1"/>
</dbReference>
<dbReference type="InterPro" id="IPR038765">
    <property type="entry name" value="Papain-like_cys_pep_sf"/>
</dbReference>
<evidence type="ECO:0000256" key="4">
    <source>
        <dbReference type="SAM" id="Coils"/>
    </source>
</evidence>
<dbReference type="PANTHER" id="PTHR48449:SF1">
    <property type="entry name" value="DUF1985 DOMAIN-CONTAINING PROTEIN"/>
    <property type="match status" value="1"/>
</dbReference>
<dbReference type="GO" id="GO:0006508">
    <property type="term" value="P:proteolysis"/>
    <property type="evidence" value="ECO:0007669"/>
    <property type="project" value="UniProtKB-KW"/>
</dbReference>
<dbReference type="EMBL" id="JBFOLK010000802">
    <property type="protein sequence ID" value="KAL2453205.1"/>
    <property type="molecule type" value="Genomic_DNA"/>
</dbReference>
<name>A0ABD1NNL7_9LAMI</name>
<keyword evidence="3" id="KW-0378">Hydrolase</keyword>
<dbReference type="Gene3D" id="3.40.395.10">
    <property type="entry name" value="Adenoviral Proteinase, Chain A"/>
    <property type="match status" value="1"/>
</dbReference>
<organism evidence="6 7">
    <name type="scientific">Abeliophyllum distichum</name>
    <dbReference type="NCBI Taxonomy" id="126358"/>
    <lineage>
        <taxon>Eukaryota</taxon>
        <taxon>Viridiplantae</taxon>
        <taxon>Streptophyta</taxon>
        <taxon>Embryophyta</taxon>
        <taxon>Tracheophyta</taxon>
        <taxon>Spermatophyta</taxon>
        <taxon>Magnoliopsida</taxon>
        <taxon>eudicotyledons</taxon>
        <taxon>Gunneridae</taxon>
        <taxon>Pentapetalae</taxon>
        <taxon>asterids</taxon>
        <taxon>lamiids</taxon>
        <taxon>Lamiales</taxon>
        <taxon>Oleaceae</taxon>
        <taxon>Forsythieae</taxon>
        <taxon>Abeliophyllum</taxon>
    </lineage>
</organism>
<evidence type="ECO:0000313" key="6">
    <source>
        <dbReference type="EMBL" id="KAL2453205.1"/>
    </source>
</evidence>
<evidence type="ECO:0000256" key="2">
    <source>
        <dbReference type="ARBA" id="ARBA00022670"/>
    </source>
</evidence>
<comment type="caution">
    <text evidence="6">The sequence shown here is derived from an EMBL/GenBank/DDBJ whole genome shotgun (WGS) entry which is preliminary data.</text>
</comment>
<evidence type="ECO:0000256" key="1">
    <source>
        <dbReference type="ARBA" id="ARBA00005234"/>
    </source>
</evidence>
<keyword evidence="4" id="KW-0175">Coiled coil</keyword>
<evidence type="ECO:0000259" key="5">
    <source>
        <dbReference type="PROSITE" id="PS50600"/>
    </source>
</evidence>
<dbReference type="Proteomes" id="UP001604336">
    <property type="component" value="Unassembled WGS sequence"/>
</dbReference>
<evidence type="ECO:0000256" key="3">
    <source>
        <dbReference type="ARBA" id="ARBA00022801"/>
    </source>
</evidence>
<dbReference type="PANTHER" id="PTHR48449">
    <property type="entry name" value="DUF1985 DOMAIN-CONTAINING PROTEIN"/>
    <property type="match status" value="1"/>
</dbReference>
<dbReference type="Pfam" id="PF02902">
    <property type="entry name" value="Peptidase_C48"/>
    <property type="match status" value="1"/>
</dbReference>
<keyword evidence="7" id="KW-1185">Reference proteome</keyword>
<dbReference type="InterPro" id="IPR003653">
    <property type="entry name" value="Peptidase_C48_C"/>
</dbReference>
<comment type="similarity">
    <text evidence="1">Belongs to the peptidase C48 family.</text>
</comment>
<feature type="domain" description="Ubiquitin-like protease family profile" evidence="5">
    <location>
        <begin position="528"/>
        <end position="742"/>
    </location>
</feature>